<accession>A0A452V0Y8</accession>
<evidence type="ECO:0000256" key="8">
    <source>
        <dbReference type="ARBA" id="ARBA00023224"/>
    </source>
</evidence>
<evidence type="ECO:0000256" key="1">
    <source>
        <dbReference type="ARBA" id="ARBA00004141"/>
    </source>
</evidence>
<evidence type="ECO:0000256" key="2">
    <source>
        <dbReference type="ARBA" id="ARBA00022692"/>
    </source>
</evidence>
<dbReference type="OMA" id="GNQTTKW"/>
<feature type="transmembrane region" description="Helical" evidence="9">
    <location>
        <begin position="142"/>
        <end position="161"/>
    </location>
</feature>
<keyword evidence="8" id="KW-0807">Transducer</keyword>
<feature type="transmembrane region" description="Helical" evidence="9">
    <location>
        <begin position="173"/>
        <end position="192"/>
    </location>
</feature>
<dbReference type="PANTHER" id="PTHR10489:SF689">
    <property type="entry name" value="C-X-C CHEMOKINE RECEPTOR TYPE 2"/>
    <property type="match status" value="1"/>
</dbReference>
<evidence type="ECO:0000313" key="11">
    <source>
        <dbReference type="Ensembl" id="ENSUMAP00000027105"/>
    </source>
</evidence>
<evidence type="ECO:0000256" key="7">
    <source>
        <dbReference type="ARBA" id="ARBA00023180"/>
    </source>
</evidence>
<feature type="domain" description="G-protein coupled receptors family 1 profile" evidence="10">
    <location>
        <begin position="40"/>
        <end position="236"/>
    </location>
</feature>
<dbReference type="GeneTree" id="ENSGT01050000244848"/>
<dbReference type="GO" id="GO:0007204">
    <property type="term" value="P:positive regulation of cytosolic calcium ion concentration"/>
    <property type="evidence" value="ECO:0007669"/>
    <property type="project" value="TreeGrafter"/>
</dbReference>
<keyword evidence="7" id="KW-0325">Glycoprotein</keyword>
<dbReference type="Ensembl" id="ENSUMAT00000032048.1">
    <property type="protein sequence ID" value="ENSUMAP00000027105.1"/>
    <property type="gene ID" value="ENSUMAG00000019687.1"/>
</dbReference>
<evidence type="ECO:0000256" key="9">
    <source>
        <dbReference type="SAM" id="Phobius"/>
    </source>
</evidence>
<dbReference type="GO" id="GO:0030593">
    <property type="term" value="P:neutrophil chemotaxis"/>
    <property type="evidence" value="ECO:0007669"/>
    <property type="project" value="TreeGrafter"/>
</dbReference>
<evidence type="ECO:0000256" key="3">
    <source>
        <dbReference type="ARBA" id="ARBA00022989"/>
    </source>
</evidence>
<keyword evidence="2 9" id="KW-0812">Transmembrane</keyword>
<dbReference type="InterPro" id="IPR050119">
    <property type="entry name" value="CCR1-9-like"/>
</dbReference>
<reference evidence="11" key="1">
    <citation type="submission" date="2019-03" db="UniProtKB">
        <authorList>
            <consortium name="Ensembl"/>
        </authorList>
    </citation>
    <scope>IDENTIFICATION</scope>
</reference>
<organism evidence="11">
    <name type="scientific">Ursus maritimus</name>
    <name type="common">Polar bear</name>
    <name type="synonym">Thalarctos maritimus</name>
    <dbReference type="NCBI Taxonomy" id="29073"/>
    <lineage>
        <taxon>Eukaryota</taxon>
        <taxon>Metazoa</taxon>
        <taxon>Chordata</taxon>
        <taxon>Craniata</taxon>
        <taxon>Vertebrata</taxon>
        <taxon>Euteleostomi</taxon>
        <taxon>Mammalia</taxon>
        <taxon>Eutheria</taxon>
        <taxon>Laurasiatheria</taxon>
        <taxon>Carnivora</taxon>
        <taxon>Caniformia</taxon>
        <taxon>Ursidae</taxon>
        <taxon>Ursus</taxon>
    </lineage>
</organism>
<keyword evidence="4" id="KW-0297">G-protein coupled receptor</keyword>
<dbReference type="Gene3D" id="1.20.1070.10">
    <property type="entry name" value="Rhodopsin 7-helix transmembrane proteins"/>
    <property type="match status" value="2"/>
</dbReference>
<dbReference type="GO" id="GO:0006955">
    <property type="term" value="P:immune response"/>
    <property type="evidence" value="ECO:0007669"/>
    <property type="project" value="TreeGrafter"/>
</dbReference>
<dbReference type="GO" id="GO:0019957">
    <property type="term" value="F:C-C chemokine binding"/>
    <property type="evidence" value="ECO:0007669"/>
    <property type="project" value="TreeGrafter"/>
</dbReference>
<keyword evidence="3 9" id="KW-1133">Transmembrane helix</keyword>
<keyword evidence="6" id="KW-0675">Receptor</keyword>
<evidence type="ECO:0000256" key="5">
    <source>
        <dbReference type="ARBA" id="ARBA00023136"/>
    </source>
</evidence>
<evidence type="ECO:0000259" key="10">
    <source>
        <dbReference type="PROSITE" id="PS50262"/>
    </source>
</evidence>
<evidence type="ECO:0000256" key="6">
    <source>
        <dbReference type="ARBA" id="ARBA00023170"/>
    </source>
</evidence>
<dbReference type="PANTHER" id="PTHR10489">
    <property type="entry name" value="CELL ADHESION MOLECULE"/>
    <property type="match status" value="1"/>
</dbReference>
<dbReference type="InterPro" id="IPR017452">
    <property type="entry name" value="GPCR_Rhodpsn_7TM"/>
</dbReference>
<dbReference type="Pfam" id="PF00001">
    <property type="entry name" value="7tm_1"/>
    <property type="match status" value="1"/>
</dbReference>
<dbReference type="GO" id="GO:0009897">
    <property type="term" value="C:external side of plasma membrane"/>
    <property type="evidence" value="ECO:0007669"/>
    <property type="project" value="TreeGrafter"/>
</dbReference>
<dbReference type="PROSITE" id="PS50262">
    <property type="entry name" value="G_PROTEIN_RECEP_F1_2"/>
    <property type="match status" value="1"/>
</dbReference>
<dbReference type="GO" id="GO:0016493">
    <property type="term" value="F:C-C chemokine receptor activity"/>
    <property type="evidence" value="ECO:0007669"/>
    <property type="project" value="TreeGrafter"/>
</dbReference>
<dbReference type="GO" id="GO:0019722">
    <property type="term" value="P:calcium-mediated signaling"/>
    <property type="evidence" value="ECO:0007669"/>
    <property type="project" value="TreeGrafter"/>
</dbReference>
<dbReference type="PRINTS" id="PR00237">
    <property type="entry name" value="GPCRRHODOPSN"/>
</dbReference>
<dbReference type="InterPro" id="IPR000276">
    <property type="entry name" value="GPCR_Rhodpsn"/>
</dbReference>
<comment type="subcellular location">
    <subcellularLocation>
        <location evidence="1">Membrane</location>
        <topology evidence="1">Multi-pass membrane protein</topology>
    </subcellularLocation>
</comment>
<keyword evidence="5 9" id="KW-0472">Membrane</keyword>
<evidence type="ECO:0000256" key="4">
    <source>
        <dbReference type="ARBA" id="ARBA00023040"/>
    </source>
</evidence>
<proteinExistence type="predicted"/>
<dbReference type="AlphaFoldDB" id="A0A452V0Y8"/>
<name>A0A452V0Y8_URSMA</name>
<feature type="transmembrane region" description="Helical" evidence="9">
    <location>
        <begin position="47"/>
        <end position="69"/>
    </location>
</feature>
<dbReference type="SUPFAM" id="SSF81321">
    <property type="entry name" value="Family A G protein-coupled receptor-like"/>
    <property type="match status" value="1"/>
</dbReference>
<protein>
    <recommendedName>
        <fullName evidence="10">G-protein coupled receptors family 1 profile domain-containing protein</fullName>
    </recommendedName>
</protein>
<feature type="transmembrane region" description="Helical" evidence="9">
    <location>
        <begin position="81"/>
        <end position="105"/>
    </location>
</feature>
<sequence>MIFFMEDLWNDTDDWDEEFGNISGTPPTDTYRPCRIDTETLDKYVVVVIYALVFVLSLLGNSLVILVVLRSQLNRSVTDIYLWVKFICLGIWALSLILSLPIFVFRRAINPPYSSPVCYEDMGANTTKLRIVMRALPQTFGFLLPLAVMLFCYGLTLRTLFEAHMGQKHRAMRVIFAVVLVFLLCWLPYNLVLVADTLMRLRVIQETCERRNDIGRALDATEILGFLHSCLNPFIYAFIGQKFRHGLLKIMAFHGLISKEYLSKDGRPSFVGSSSANTSTTF</sequence>